<dbReference type="Proteomes" id="UP001223072">
    <property type="component" value="Unassembled WGS sequence"/>
</dbReference>
<feature type="region of interest" description="Disordered" evidence="1">
    <location>
        <begin position="131"/>
        <end position="153"/>
    </location>
</feature>
<evidence type="ECO:0000256" key="2">
    <source>
        <dbReference type="SAM" id="SignalP"/>
    </source>
</evidence>
<evidence type="ECO:0000313" key="3">
    <source>
        <dbReference type="EMBL" id="MDQ0931488.1"/>
    </source>
</evidence>
<dbReference type="RefSeq" id="WP_307625552.1">
    <property type="nucleotide sequence ID" value="NZ_JAUSZS010000002.1"/>
</dbReference>
<dbReference type="EMBL" id="JAUSZS010000002">
    <property type="protein sequence ID" value="MDQ0931488.1"/>
    <property type="molecule type" value="Genomic_DNA"/>
</dbReference>
<comment type="caution">
    <text evidence="3">The sequence shown here is derived from an EMBL/GenBank/DDBJ whole genome shotgun (WGS) entry which is preliminary data.</text>
</comment>
<sequence length="153" mass="15594">MMVTRPKLAAAAVTAVAALALTGCSGGDSDRAGTAIDATPVAATGSLEHLASEAGCEPVIQIDADELRQAACQKSPYGKFLLLTYATDRGQREWINGAKDYGGFYLLGRKWTAVGDQKVIAKLQGKLGGTTEVGADHHAGGGGESGHSAGHQG</sequence>
<reference evidence="3 4" key="1">
    <citation type="submission" date="2023-07" db="EMBL/GenBank/DDBJ databases">
        <title>Comparative genomics of wheat-associated soil bacteria to identify genetic determinants of phenazine resistance.</title>
        <authorList>
            <person name="Mouncey N."/>
        </authorList>
    </citation>
    <scope>NUCLEOTIDE SEQUENCE [LARGE SCALE GENOMIC DNA]</scope>
    <source>
        <strain evidence="3 4">W2I16</strain>
    </source>
</reference>
<keyword evidence="2" id="KW-0732">Signal</keyword>
<feature type="signal peptide" evidence="2">
    <location>
        <begin position="1"/>
        <end position="20"/>
    </location>
</feature>
<gene>
    <name evidence="3" type="ORF">QFZ49_001395</name>
</gene>
<evidence type="ECO:0008006" key="5">
    <source>
        <dbReference type="Google" id="ProtNLM"/>
    </source>
</evidence>
<organism evidence="3 4">
    <name type="scientific">Streptomyces turgidiscabies</name>
    <dbReference type="NCBI Taxonomy" id="85558"/>
    <lineage>
        <taxon>Bacteria</taxon>
        <taxon>Bacillati</taxon>
        <taxon>Actinomycetota</taxon>
        <taxon>Actinomycetes</taxon>
        <taxon>Kitasatosporales</taxon>
        <taxon>Streptomycetaceae</taxon>
        <taxon>Streptomyces</taxon>
    </lineage>
</organism>
<protein>
    <recommendedName>
        <fullName evidence="5">Lipoprotein</fullName>
    </recommendedName>
</protein>
<evidence type="ECO:0000313" key="4">
    <source>
        <dbReference type="Proteomes" id="UP001223072"/>
    </source>
</evidence>
<feature type="chain" id="PRO_5045410803" description="Lipoprotein" evidence="2">
    <location>
        <begin position="21"/>
        <end position="153"/>
    </location>
</feature>
<name>A0ABU0RIC5_9ACTN</name>
<keyword evidence="4" id="KW-1185">Reference proteome</keyword>
<proteinExistence type="predicted"/>
<dbReference type="PROSITE" id="PS51257">
    <property type="entry name" value="PROKAR_LIPOPROTEIN"/>
    <property type="match status" value="1"/>
</dbReference>
<accession>A0ABU0RIC5</accession>
<evidence type="ECO:0000256" key="1">
    <source>
        <dbReference type="SAM" id="MobiDB-lite"/>
    </source>
</evidence>